<name>A0A7W3W3T0_9PSEU</name>
<proteinExistence type="predicted"/>
<dbReference type="Proteomes" id="UP000526734">
    <property type="component" value="Unassembled WGS sequence"/>
</dbReference>
<keyword evidence="2" id="KW-1185">Reference proteome</keyword>
<accession>A0A7W3W3T0</accession>
<dbReference type="EMBL" id="JACGZW010000013">
    <property type="protein sequence ID" value="MBB1158209.1"/>
    <property type="molecule type" value="Genomic_DNA"/>
</dbReference>
<evidence type="ECO:0000313" key="1">
    <source>
        <dbReference type="EMBL" id="MBB1158209.1"/>
    </source>
</evidence>
<comment type="caution">
    <text evidence="1">The sequence shown here is derived from an EMBL/GenBank/DDBJ whole genome shotgun (WGS) entry which is preliminary data.</text>
</comment>
<protein>
    <submittedName>
        <fullName evidence="1">Uncharacterized protein</fullName>
    </submittedName>
</protein>
<dbReference type="AlphaFoldDB" id="A0A7W3W3T0"/>
<sequence>MSTRGSGDAFLRRTIDSAEDGGTDPVSAAALANAVSGEGQAVIEPIRDFPHNPA</sequence>
<organism evidence="1 2">
    <name type="scientific">Amycolatopsis dendrobii</name>
    <dbReference type="NCBI Taxonomy" id="2760662"/>
    <lineage>
        <taxon>Bacteria</taxon>
        <taxon>Bacillati</taxon>
        <taxon>Actinomycetota</taxon>
        <taxon>Actinomycetes</taxon>
        <taxon>Pseudonocardiales</taxon>
        <taxon>Pseudonocardiaceae</taxon>
        <taxon>Amycolatopsis</taxon>
    </lineage>
</organism>
<dbReference type="RefSeq" id="WP_182894988.1">
    <property type="nucleotide sequence ID" value="NZ_JACGZW010000013.1"/>
</dbReference>
<evidence type="ECO:0000313" key="2">
    <source>
        <dbReference type="Proteomes" id="UP000526734"/>
    </source>
</evidence>
<reference evidence="1 2" key="1">
    <citation type="submission" date="2020-08" db="EMBL/GenBank/DDBJ databases">
        <title>Amycolatopsis sp. nov. DR6-1 isolated from Dendrobium heterocarpum.</title>
        <authorList>
            <person name="Tedsree N."/>
            <person name="Kuncharoen N."/>
            <person name="Likhitwitayawuid K."/>
            <person name="Tanasupawat S."/>
        </authorList>
    </citation>
    <scope>NUCLEOTIDE SEQUENCE [LARGE SCALE GENOMIC DNA]</scope>
    <source>
        <strain evidence="1 2">DR6-1</strain>
    </source>
</reference>
<gene>
    <name evidence="1" type="ORF">H4281_34120</name>
</gene>